<dbReference type="PANTHER" id="PTHR46922">
    <property type="entry name" value="DHHA1 DOMAIN PROTEIN"/>
    <property type="match status" value="1"/>
</dbReference>
<name>A0AAD5DT59_9CHLO</name>
<dbReference type="AlphaFoldDB" id="A0AAD5DT59"/>
<dbReference type="Gene3D" id="3.10.310.30">
    <property type="match status" value="1"/>
</dbReference>
<comment type="caution">
    <text evidence="1">The sequence shown here is derived from an EMBL/GenBank/DDBJ whole genome shotgun (WGS) entry which is preliminary data.</text>
</comment>
<evidence type="ECO:0008006" key="3">
    <source>
        <dbReference type="Google" id="ProtNLM"/>
    </source>
</evidence>
<gene>
    <name evidence="1" type="ORF">COHA_004446</name>
</gene>
<organism evidence="1 2">
    <name type="scientific">Chlorella ohadii</name>
    <dbReference type="NCBI Taxonomy" id="2649997"/>
    <lineage>
        <taxon>Eukaryota</taxon>
        <taxon>Viridiplantae</taxon>
        <taxon>Chlorophyta</taxon>
        <taxon>core chlorophytes</taxon>
        <taxon>Trebouxiophyceae</taxon>
        <taxon>Chlorellales</taxon>
        <taxon>Chlorellaceae</taxon>
        <taxon>Chlorella clade</taxon>
        <taxon>Chlorella</taxon>
    </lineage>
</organism>
<reference evidence="1" key="1">
    <citation type="submission" date="2020-11" db="EMBL/GenBank/DDBJ databases">
        <title>Chlorella ohadii genome sequencing and assembly.</title>
        <authorList>
            <person name="Murik O."/>
            <person name="Treves H."/>
            <person name="Kedem I."/>
            <person name="Shotland Y."/>
            <person name="Kaplan A."/>
        </authorList>
    </citation>
    <scope>NUCLEOTIDE SEQUENCE</scope>
    <source>
        <strain evidence="1">1</strain>
    </source>
</reference>
<dbReference type="EMBL" id="JADXDR010000058">
    <property type="protein sequence ID" value="KAI7841918.1"/>
    <property type="molecule type" value="Genomic_DNA"/>
</dbReference>
<sequence length="319" mass="34616">MATRVLCLYHYPCPDGIFAALAVHLAHKARGQAVEFRPNTVYKPLSVDALQLQASGLGKETAYLVDFSGPPGFAKELAGRAAKVVVLDHHKTAAAELTDPELASLPSLEVHFDMDRSGATVSYDYFKPQGLTAEQQQLFKYIEDADLWRWQLPDSKAFTAGLASLKLEYDASKNPAIFEQLLAQTPEGLIALGKPILAEQQRLVAEAVAQAFPVLLGGAERAAHNWGRCLAVRVGDQLASLRSQLGNALAEESQRQGLRPMAVVAYIEAAMNDPTQIKCSLRSLGEEDTTPISQHYGGGGHRNASSFIMPTADFESWQA</sequence>
<proteinExistence type="predicted"/>
<evidence type="ECO:0000313" key="1">
    <source>
        <dbReference type="EMBL" id="KAI7841918.1"/>
    </source>
</evidence>
<accession>A0AAD5DT59</accession>
<evidence type="ECO:0000313" key="2">
    <source>
        <dbReference type="Proteomes" id="UP001205105"/>
    </source>
</evidence>
<dbReference type="Proteomes" id="UP001205105">
    <property type="component" value="Unassembled WGS sequence"/>
</dbReference>
<keyword evidence="2" id="KW-1185">Reference proteome</keyword>
<protein>
    <recommendedName>
        <fullName evidence="3">DHHA1 domain-containing protein</fullName>
    </recommendedName>
</protein>
<dbReference type="InterPro" id="IPR038763">
    <property type="entry name" value="DHH_sf"/>
</dbReference>
<dbReference type="SUPFAM" id="SSF64182">
    <property type="entry name" value="DHH phosphoesterases"/>
    <property type="match status" value="1"/>
</dbReference>
<dbReference type="PANTHER" id="PTHR46922:SF4">
    <property type="entry name" value="DHHA1 DOMAIN PROTEIN"/>
    <property type="match status" value="1"/>
</dbReference>